<dbReference type="AlphaFoldDB" id="A0A1B7YK97"/>
<evidence type="ECO:0000313" key="1">
    <source>
        <dbReference type="EMBL" id="OBR12489.1"/>
    </source>
</evidence>
<proteinExistence type="predicted"/>
<accession>A0A1B7YK97</accession>
<dbReference type="Proteomes" id="UP000092177">
    <property type="component" value="Chromosome 3"/>
</dbReference>
<comment type="caution">
    <text evidence="1">The sequence shown here is derived from an EMBL/GenBank/DDBJ whole genome shotgun (WGS) entry which is preliminary data.</text>
</comment>
<reference evidence="2" key="1">
    <citation type="journal article" date="2017" name="BMC Genomics">
        <title>Gapless genome assembly of Colletotrichum higginsianum reveals chromosome structure and association of transposable elements with secondary metabolite gene clusters.</title>
        <authorList>
            <person name="Dallery J.-F."/>
            <person name="Lapalu N."/>
            <person name="Zampounis A."/>
            <person name="Pigne S."/>
            <person name="Luyten I."/>
            <person name="Amselem J."/>
            <person name="Wittenberg A.H.J."/>
            <person name="Zhou S."/>
            <person name="de Queiroz M.V."/>
            <person name="Robin G.P."/>
            <person name="Auger A."/>
            <person name="Hainaut M."/>
            <person name="Henrissat B."/>
            <person name="Kim K.-T."/>
            <person name="Lee Y.-H."/>
            <person name="Lespinet O."/>
            <person name="Schwartz D.C."/>
            <person name="Thon M.R."/>
            <person name="O'Connell R.J."/>
        </authorList>
    </citation>
    <scope>NUCLEOTIDE SEQUENCE [LARGE SCALE GENOMIC DNA]</scope>
    <source>
        <strain evidence="2">IMI 349063</strain>
    </source>
</reference>
<gene>
    <name evidence="1" type="ORF">CH63R_04785</name>
</gene>
<dbReference type="EMBL" id="LTAN01000003">
    <property type="protein sequence ID" value="OBR12489.1"/>
    <property type="molecule type" value="Genomic_DNA"/>
</dbReference>
<name>A0A1B7YK97_COLHI</name>
<dbReference type="GeneID" id="28863867"/>
<dbReference type="RefSeq" id="XP_018161006.1">
    <property type="nucleotide sequence ID" value="XM_018299760.1"/>
</dbReference>
<keyword evidence="2" id="KW-1185">Reference proteome</keyword>
<dbReference type="VEuPathDB" id="FungiDB:CH63R_04785"/>
<organism evidence="1 2">
    <name type="scientific">Colletotrichum higginsianum (strain IMI 349063)</name>
    <name type="common">Crucifer anthracnose fungus</name>
    <dbReference type="NCBI Taxonomy" id="759273"/>
    <lineage>
        <taxon>Eukaryota</taxon>
        <taxon>Fungi</taxon>
        <taxon>Dikarya</taxon>
        <taxon>Ascomycota</taxon>
        <taxon>Pezizomycotina</taxon>
        <taxon>Sordariomycetes</taxon>
        <taxon>Hypocreomycetidae</taxon>
        <taxon>Glomerellales</taxon>
        <taxon>Glomerellaceae</taxon>
        <taxon>Colletotrichum</taxon>
        <taxon>Colletotrichum destructivum species complex</taxon>
    </lineage>
</organism>
<evidence type="ECO:0000313" key="2">
    <source>
        <dbReference type="Proteomes" id="UP000092177"/>
    </source>
</evidence>
<dbReference type="KEGG" id="chig:CH63R_04785"/>
<sequence length="64" mass="6688">MVRTLPPGPALTTVVPTVVIDVPGGMLSSEVAPGVVVVVIDDDDQDSPLTMAPFWQVDAARLKC</sequence>
<protein>
    <submittedName>
        <fullName evidence="1">Uncharacterized protein</fullName>
    </submittedName>
</protein>